<dbReference type="EMBL" id="FMXP01000012">
    <property type="protein sequence ID" value="SDB20850.1"/>
    <property type="molecule type" value="Genomic_DNA"/>
</dbReference>
<dbReference type="RefSeq" id="WP_074485930.1">
    <property type="nucleotide sequence ID" value="NZ_FMXP01000012.1"/>
</dbReference>
<dbReference type="AlphaFoldDB" id="A0A1G6BJP4"/>
<organism evidence="2 3">
    <name type="scientific">Streptococcus henryi</name>
    <dbReference type="NCBI Taxonomy" id="439219"/>
    <lineage>
        <taxon>Bacteria</taxon>
        <taxon>Bacillati</taxon>
        <taxon>Bacillota</taxon>
        <taxon>Bacilli</taxon>
        <taxon>Lactobacillales</taxon>
        <taxon>Streptococcaceae</taxon>
        <taxon>Streptococcus</taxon>
    </lineage>
</organism>
<dbReference type="STRING" id="439219.SAMN02910293_01067"/>
<accession>A0A1G6BJP4</accession>
<gene>
    <name evidence="2" type="ORF">SAMN02910293_01067</name>
</gene>
<evidence type="ECO:0008006" key="4">
    <source>
        <dbReference type="Google" id="ProtNLM"/>
    </source>
</evidence>
<keyword evidence="3" id="KW-1185">Reference proteome</keyword>
<reference evidence="2 3" key="1">
    <citation type="submission" date="2016-10" db="EMBL/GenBank/DDBJ databases">
        <authorList>
            <person name="de Groot N.N."/>
        </authorList>
    </citation>
    <scope>NUCLEOTIDE SEQUENCE [LARGE SCALE GENOMIC DNA]</scope>
    <source>
        <strain evidence="2 3">A-4</strain>
    </source>
</reference>
<sequence>MFKIFPAVFESVWKRKETKIYLSFAFIFLAVYFVSTFIPNTKFLQSYSSDGSKECFTSLWSSLYNINDIFPLLALVYLTYTVFRHEVDNHIFFMYKDLKRSQIIWAKLFSLFAILGIYFLLFTGFSLFVYYIRIAHLPFASMNFIDPETKWLWSQLFIVLSSIGMSLFYICLAAFASMYLRIGAVMITGLVSFLVVSILTAVESPIVLVLPKGLDSLTNMQLAYPLLILMVIAYVLILGQLVVRKFDKIEF</sequence>
<evidence type="ECO:0000313" key="2">
    <source>
        <dbReference type="EMBL" id="SDB20850.1"/>
    </source>
</evidence>
<feature type="transmembrane region" description="Helical" evidence="1">
    <location>
        <begin position="20"/>
        <end position="39"/>
    </location>
</feature>
<proteinExistence type="predicted"/>
<dbReference type="Proteomes" id="UP000182508">
    <property type="component" value="Unassembled WGS sequence"/>
</dbReference>
<name>A0A1G6BJP4_9STRE</name>
<keyword evidence="1" id="KW-1133">Transmembrane helix</keyword>
<keyword evidence="1" id="KW-0472">Membrane</keyword>
<feature type="transmembrane region" description="Helical" evidence="1">
    <location>
        <begin position="222"/>
        <end position="243"/>
    </location>
</feature>
<keyword evidence="1" id="KW-0812">Transmembrane</keyword>
<feature type="transmembrane region" description="Helical" evidence="1">
    <location>
        <begin position="104"/>
        <end position="132"/>
    </location>
</feature>
<evidence type="ECO:0000313" key="3">
    <source>
        <dbReference type="Proteomes" id="UP000182508"/>
    </source>
</evidence>
<feature type="transmembrane region" description="Helical" evidence="1">
    <location>
        <begin position="59"/>
        <end position="83"/>
    </location>
</feature>
<evidence type="ECO:0000256" key="1">
    <source>
        <dbReference type="SAM" id="Phobius"/>
    </source>
</evidence>
<feature type="transmembrane region" description="Helical" evidence="1">
    <location>
        <begin position="182"/>
        <end position="202"/>
    </location>
</feature>
<protein>
    <recommendedName>
        <fullName evidence="4">ABC-2 family transporter protein</fullName>
    </recommendedName>
</protein>
<feature type="transmembrane region" description="Helical" evidence="1">
    <location>
        <begin position="152"/>
        <end position="175"/>
    </location>
</feature>